<dbReference type="GO" id="GO:0003676">
    <property type="term" value="F:nucleic acid binding"/>
    <property type="evidence" value="ECO:0007669"/>
    <property type="project" value="InterPro"/>
</dbReference>
<dbReference type="Pfam" id="PF14223">
    <property type="entry name" value="Retrotran_gag_2"/>
    <property type="match status" value="1"/>
</dbReference>
<reference evidence="3 4" key="1">
    <citation type="journal article" date="2012" name="Nat. Biotechnol.">
        <title>Draft genome sequence of pigeonpea (Cajanus cajan), an orphan legume crop of resource-poor farmers.</title>
        <authorList>
            <person name="Varshney R.K."/>
            <person name="Chen W."/>
            <person name="Li Y."/>
            <person name="Bharti A.K."/>
            <person name="Saxena R.K."/>
            <person name="Schlueter J.A."/>
            <person name="Donoghue M.T."/>
            <person name="Azam S."/>
            <person name="Fan G."/>
            <person name="Whaley A.M."/>
            <person name="Farmer A.D."/>
            <person name="Sheridan J."/>
            <person name="Iwata A."/>
            <person name="Tuteja R."/>
            <person name="Penmetsa R.V."/>
            <person name="Wu W."/>
            <person name="Upadhyaya H.D."/>
            <person name="Yang S.P."/>
            <person name="Shah T."/>
            <person name="Saxena K.B."/>
            <person name="Michael T."/>
            <person name="McCombie W.R."/>
            <person name="Yang B."/>
            <person name="Zhang G."/>
            <person name="Yang H."/>
            <person name="Wang J."/>
            <person name="Spillane C."/>
            <person name="Cook D.R."/>
            <person name="May G.D."/>
            <person name="Xu X."/>
            <person name="Jackson S.A."/>
        </authorList>
    </citation>
    <scope>NUCLEOTIDE SEQUENCE [LARGE SCALE GENOMIC DNA]</scope>
    <source>
        <strain evidence="4">cv. Asha</strain>
    </source>
</reference>
<dbReference type="InterPro" id="IPR036875">
    <property type="entry name" value="Znf_CCHC_sf"/>
</dbReference>
<dbReference type="GO" id="GO:0008270">
    <property type="term" value="F:zinc ion binding"/>
    <property type="evidence" value="ECO:0007669"/>
    <property type="project" value="InterPro"/>
</dbReference>
<sequence length="593" mass="67377">EIYVFLVENPTLNQIKYHKERKQRKSKVKSCLFSAVSQSIFTRIVTLKSAKAIWDFLKQEYEGNEKVKGMHVLNLIREFEMQRMKESKKVKEYSDRLLSIVNKVRLLGTKFSDTRIVQKILVTLPERFESTISSLENSKDLSNITLAELMYALQAQEQRRLVREEGVIKGALQAKLKLSHGYKGKKKEAQGNNFEQGESSNKGGKGDDDKPNHSPCQHCGKRNHPHFRCWRRPNVRCNKCNQLGHITKFCNNKRQSQTEAQVADQQEEEEQLFAATCFATNNNCESWLIDSGCTHHMTYDEKLFKELDKTIVSKVRIGNGECIAVKGKGIIAIESCSGTKIITDVLFVPEINQNLLSVGQLLEKGYKILFEDKMCLIKDASGHDLFKVKMKGKSFSLDLMKERDKRQGSPVEIDISFDYGEMSKRVLDDDYSGLQPVRGSSVIVDLNRSPFKENDSSISRKKEVSVQKTVDGSSSRPFAREVDDSSGKNKVLNSVKAGNVSSGKSAPRVVKKKKIVKRIVKKGIAISKNSIFYGKTKHFNVKLYSVRDLKKKKEGNVVLVYCKTEDQLEDIFTKTLPRGKFENLRGKLGVNSY</sequence>
<protein>
    <submittedName>
        <fullName evidence="3">Retrovirus-related Pol polyprotein from transposon TNT 1-94</fullName>
    </submittedName>
</protein>
<dbReference type="Gene3D" id="4.10.60.10">
    <property type="entry name" value="Zinc finger, CCHC-type"/>
    <property type="match status" value="1"/>
</dbReference>
<dbReference type="PANTHER" id="PTHR35317:SF11">
    <property type="entry name" value="CCHC-TYPE DOMAIN-CONTAINING PROTEIN"/>
    <property type="match status" value="1"/>
</dbReference>
<feature type="region of interest" description="Disordered" evidence="1">
    <location>
        <begin position="453"/>
        <end position="490"/>
    </location>
</feature>
<feature type="compositionally biased region" description="Basic and acidic residues" evidence="1">
    <location>
        <begin position="478"/>
        <end position="487"/>
    </location>
</feature>
<dbReference type="Proteomes" id="UP000075243">
    <property type="component" value="Chromosome 2"/>
</dbReference>
<dbReference type="AlphaFoldDB" id="A0A151U5I7"/>
<dbReference type="Pfam" id="PF22936">
    <property type="entry name" value="Pol_BBD"/>
    <property type="match status" value="1"/>
</dbReference>
<accession>A0A151U5I7</accession>
<feature type="region of interest" description="Disordered" evidence="1">
    <location>
        <begin position="181"/>
        <end position="217"/>
    </location>
</feature>
<evidence type="ECO:0000259" key="2">
    <source>
        <dbReference type="Pfam" id="PF22936"/>
    </source>
</evidence>
<gene>
    <name evidence="3" type="ORF">KK1_007259</name>
</gene>
<feature type="compositionally biased region" description="Polar residues" evidence="1">
    <location>
        <begin position="190"/>
        <end position="202"/>
    </location>
</feature>
<keyword evidence="4" id="KW-1185">Reference proteome</keyword>
<name>A0A151U5I7_CAJCA</name>
<organism evidence="3 4">
    <name type="scientific">Cajanus cajan</name>
    <name type="common">Pigeon pea</name>
    <name type="synonym">Cajanus indicus</name>
    <dbReference type="NCBI Taxonomy" id="3821"/>
    <lineage>
        <taxon>Eukaryota</taxon>
        <taxon>Viridiplantae</taxon>
        <taxon>Streptophyta</taxon>
        <taxon>Embryophyta</taxon>
        <taxon>Tracheophyta</taxon>
        <taxon>Spermatophyta</taxon>
        <taxon>Magnoliopsida</taxon>
        <taxon>eudicotyledons</taxon>
        <taxon>Gunneridae</taxon>
        <taxon>Pentapetalae</taxon>
        <taxon>rosids</taxon>
        <taxon>fabids</taxon>
        <taxon>Fabales</taxon>
        <taxon>Fabaceae</taxon>
        <taxon>Papilionoideae</taxon>
        <taxon>50 kb inversion clade</taxon>
        <taxon>NPAAA clade</taxon>
        <taxon>indigoferoid/millettioid clade</taxon>
        <taxon>Phaseoleae</taxon>
        <taxon>Cajanus</taxon>
    </lineage>
</organism>
<dbReference type="EMBL" id="CM003604">
    <property type="protein sequence ID" value="KYP74573.1"/>
    <property type="molecule type" value="Genomic_DNA"/>
</dbReference>
<evidence type="ECO:0000313" key="4">
    <source>
        <dbReference type="Proteomes" id="UP000075243"/>
    </source>
</evidence>
<feature type="non-terminal residue" evidence="3">
    <location>
        <position position="1"/>
    </location>
</feature>
<feature type="compositionally biased region" description="Basic and acidic residues" evidence="1">
    <location>
        <begin position="453"/>
        <end position="465"/>
    </location>
</feature>
<dbReference type="PANTHER" id="PTHR35317">
    <property type="entry name" value="OS04G0629600 PROTEIN"/>
    <property type="match status" value="1"/>
</dbReference>
<evidence type="ECO:0000256" key="1">
    <source>
        <dbReference type="SAM" id="MobiDB-lite"/>
    </source>
</evidence>
<proteinExistence type="predicted"/>
<dbReference type="Gramene" id="C.cajan_07058.t">
    <property type="protein sequence ID" value="C.cajan_07058.t"/>
    <property type="gene ID" value="C.cajan_07058"/>
</dbReference>
<feature type="domain" description="Retrovirus-related Pol polyprotein from transposon TNT 1-94-like beta-barrel" evidence="2">
    <location>
        <begin position="287"/>
        <end position="366"/>
    </location>
</feature>
<dbReference type="SUPFAM" id="SSF57756">
    <property type="entry name" value="Retrovirus zinc finger-like domains"/>
    <property type="match status" value="1"/>
</dbReference>
<dbReference type="InterPro" id="IPR054722">
    <property type="entry name" value="PolX-like_BBD"/>
</dbReference>
<evidence type="ECO:0000313" key="3">
    <source>
        <dbReference type="EMBL" id="KYP74573.1"/>
    </source>
</evidence>
<feature type="compositionally biased region" description="Polar residues" evidence="1">
    <location>
        <begin position="466"/>
        <end position="476"/>
    </location>
</feature>